<evidence type="ECO:0000256" key="5">
    <source>
        <dbReference type="ARBA" id="ARBA00023157"/>
    </source>
</evidence>
<comment type="subcellular location">
    <subcellularLocation>
        <location evidence="1">Secreted</location>
    </subcellularLocation>
</comment>
<dbReference type="Gene3D" id="4.10.410.10">
    <property type="entry name" value="Pancreatic trypsin inhibitor Kunitz domain"/>
    <property type="match status" value="1"/>
</dbReference>
<sequence length="91" mass="10154">MNFLLILAFFTLNVAIANSQLRCHARLPGPPSCSGSRNIGTALGLRCALNFMPLVWYYNDKSRRCETMPYLGCGGNSNRFCSLRDCRSNCL</sequence>
<dbReference type="PROSITE" id="PS50279">
    <property type="entry name" value="BPTI_KUNITZ_2"/>
    <property type="match status" value="1"/>
</dbReference>
<evidence type="ECO:0000256" key="2">
    <source>
        <dbReference type="ARBA" id="ARBA00022525"/>
    </source>
</evidence>
<dbReference type="Pfam" id="PF00014">
    <property type="entry name" value="Kunitz_BPTI"/>
    <property type="match status" value="1"/>
</dbReference>
<proteinExistence type="predicted"/>
<dbReference type="InterPro" id="IPR050098">
    <property type="entry name" value="TFPI/VKTCI-like"/>
</dbReference>
<dbReference type="CDD" id="cd00109">
    <property type="entry name" value="Kunitz-type"/>
    <property type="match status" value="1"/>
</dbReference>
<evidence type="ECO:0000256" key="3">
    <source>
        <dbReference type="ARBA" id="ARBA00022690"/>
    </source>
</evidence>
<keyword evidence="5" id="KW-1015">Disulfide bond</keyword>
<keyword evidence="6" id="KW-0732">Signal</keyword>
<reference evidence="8" key="3">
    <citation type="submission" date="2015-04" db="EMBL/GenBank/DDBJ databases">
        <authorList>
            <consortium name="FlyBase"/>
        </authorList>
    </citation>
    <scope>NUCLEOTIDE SEQUENCE</scope>
    <source>
        <strain evidence="8">W501</strain>
    </source>
</reference>
<organism evidence="8">
    <name type="scientific">Drosophila simulans</name>
    <name type="common">Fruit fly</name>
    <dbReference type="NCBI Taxonomy" id="7240"/>
    <lineage>
        <taxon>Eukaryota</taxon>
        <taxon>Metazoa</taxon>
        <taxon>Ecdysozoa</taxon>
        <taxon>Arthropoda</taxon>
        <taxon>Hexapoda</taxon>
        <taxon>Insecta</taxon>
        <taxon>Pterygota</taxon>
        <taxon>Neoptera</taxon>
        <taxon>Endopterygota</taxon>
        <taxon>Diptera</taxon>
        <taxon>Brachycera</taxon>
        <taxon>Muscomorpha</taxon>
        <taxon>Ephydroidea</taxon>
        <taxon>Drosophilidae</taxon>
        <taxon>Drosophila</taxon>
        <taxon>Sophophora</taxon>
    </lineage>
</organism>
<keyword evidence="3" id="KW-0646">Protease inhibitor</keyword>
<protein>
    <recommendedName>
        <fullName evidence="7">BPTI/Kunitz inhibitor domain-containing protein</fullName>
    </recommendedName>
</protein>
<accession>A0A0J9RW17</accession>
<dbReference type="AlphaFoldDB" id="A0A0J9RW17"/>
<feature type="domain" description="BPTI/Kunitz inhibitor" evidence="7">
    <location>
        <begin position="33"/>
        <end position="90"/>
    </location>
</feature>
<reference evidence="8" key="1">
    <citation type="journal article" date="2013" name="Genome Res.">
        <title>A second-generation assembly of the Drosophila simulans genome provides new insights into patterns of lineage-specific divergence.</title>
        <authorList>
            <person name="Hu T.T."/>
            <person name="Eisen M.B."/>
            <person name="Thornton K.R."/>
            <person name="Andolfatto P."/>
        </authorList>
    </citation>
    <scope>NUCLEOTIDE SEQUENCE [LARGE SCALE GENOMIC DNA]</scope>
    <source>
        <strain evidence="8">W501</strain>
    </source>
</reference>
<dbReference type="GO" id="GO:0005615">
    <property type="term" value="C:extracellular space"/>
    <property type="evidence" value="ECO:0007669"/>
    <property type="project" value="TreeGrafter"/>
</dbReference>
<evidence type="ECO:0000256" key="6">
    <source>
        <dbReference type="SAM" id="SignalP"/>
    </source>
</evidence>
<dbReference type="InterPro" id="IPR036880">
    <property type="entry name" value="Kunitz_BPTI_sf"/>
</dbReference>
<dbReference type="GO" id="GO:0004867">
    <property type="term" value="F:serine-type endopeptidase inhibitor activity"/>
    <property type="evidence" value="ECO:0007669"/>
    <property type="project" value="UniProtKB-KW"/>
</dbReference>
<dbReference type="PANTHER" id="PTHR10083">
    <property type="entry name" value="KUNITZ-TYPE PROTEASE INHIBITOR-RELATED"/>
    <property type="match status" value="1"/>
</dbReference>
<gene>
    <name evidence="8" type="primary">Dsim\GD27715</name>
    <name evidence="8" type="ORF">Dsimw501_GD27715</name>
</gene>
<name>A0A0J9RW17_DROSI</name>
<evidence type="ECO:0000256" key="4">
    <source>
        <dbReference type="ARBA" id="ARBA00022900"/>
    </source>
</evidence>
<dbReference type="Proteomes" id="UP000035880">
    <property type="component" value="Chromosome 3L"/>
</dbReference>
<reference evidence="8" key="2">
    <citation type="submission" date="2014-06" db="EMBL/GenBank/DDBJ databases">
        <authorList>
            <person name="Hu T."/>
            <person name="Eisen M.B."/>
            <person name="Thornton K.R."/>
            <person name="Andolfatto P."/>
        </authorList>
    </citation>
    <scope>NUCLEOTIDE SEQUENCE</scope>
    <source>
        <strain evidence="8">W501</strain>
    </source>
</reference>
<feature type="signal peptide" evidence="6">
    <location>
        <begin position="1"/>
        <end position="19"/>
    </location>
</feature>
<dbReference type="EMBL" id="CM002912">
    <property type="protein sequence ID" value="KMY99898.1"/>
    <property type="molecule type" value="Genomic_DNA"/>
</dbReference>
<evidence type="ECO:0000313" key="8">
    <source>
        <dbReference type="EMBL" id="KMY99898.1"/>
    </source>
</evidence>
<dbReference type="SUPFAM" id="SSF57362">
    <property type="entry name" value="BPTI-like"/>
    <property type="match status" value="1"/>
</dbReference>
<evidence type="ECO:0000259" key="7">
    <source>
        <dbReference type="PROSITE" id="PS50279"/>
    </source>
</evidence>
<keyword evidence="4" id="KW-0722">Serine protease inhibitor</keyword>
<feature type="chain" id="PRO_5005322064" description="BPTI/Kunitz inhibitor domain-containing protein" evidence="6">
    <location>
        <begin position="20"/>
        <end position="91"/>
    </location>
</feature>
<dbReference type="SMART" id="SM00131">
    <property type="entry name" value="KU"/>
    <property type="match status" value="1"/>
</dbReference>
<dbReference type="InterPro" id="IPR002223">
    <property type="entry name" value="Kunitz_BPTI"/>
</dbReference>
<keyword evidence="2" id="KW-0964">Secreted</keyword>
<evidence type="ECO:0000256" key="1">
    <source>
        <dbReference type="ARBA" id="ARBA00004613"/>
    </source>
</evidence>
<dbReference type="PANTHER" id="PTHR10083:SF217">
    <property type="entry name" value="BOOPHILIN-H2"/>
    <property type="match status" value="1"/>
</dbReference>
<dbReference type="KEGG" id="dsi:Dsimw501_GD27715"/>